<name>A0A3L6RUS0_PANMI</name>
<evidence type="ECO:0000313" key="1">
    <source>
        <dbReference type="EMBL" id="RLN09532.1"/>
    </source>
</evidence>
<dbReference type="EMBL" id="PQIB02000007">
    <property type="protein sequence ID" value="RLN09532.1"/>
    <property type="molecule type" value="Genomic_DNA"/>
</dbReference>
<keyword evidence="2" id="KW-1185">Reference proteome</keyword>
<proteinExistence type="predicted"/>
<evidence type="ECO:0000313" key="2">
    <source>
        <dbReference type="Proteomes" id="UP000275267"/>
    </source>
</evidence>
<reference evidence="2" key="1">
    <citation type="journal article" date="2019" name="Nat. Commun.">
        <title>The genome of broomcorn millet.</title>
        <authorList>
            <person name="Zou C."/>
            <person name="Miki D."/>
            <person name="Li D."/>
            <person name="Tang Q."/>
            <person name="Xiao L."/>
            <person name="Rajput S."/>
            <person name="Deng P."/>
            <person name="Jia W."/>
            <person name="Huang R."/>
            <person name="Zhang M."/>
            <person name="Sun Y."/>
            <person name="Hu J."/>
            <person name="Fu X."/>
            <person name="Schnable P.S."/>
            <person name="Li F."/>
            <person name="Zhang H."/>
            <person name="Feng B."/>
            <person name="Zhu X."/>
            <person name="Liu R."/>
            <person name="Schnable J.C."/>
            <person name="Zhu J.-K."/>
            <person name="Zhang H."/>
        </authorList>
    </citation>
    <scope>NUCLEOTIDE SEQUENCE [LARGE SCALE GENOMIC DNA]</scope>
</reference>
<organism evidence="1 2">
    <name type="scientific">Panicum miliaceum</name>
    <name type="common">Proso millet</name>
    <name type="synonym">Broomcorn millet</name>
    <dbReference type="NCBI Taxonomy" id="4540"/>
    <lineage>
        <taxon>Eukaryota</taxon>
        <taxon>Viridiplantae</taxon>
        <taxon>Streptophyta</taxon>
        <taxon>Embryophyta</taxon>
        <taxon>Tracheophyta</taxon>
        <taxon>Spermatophyta</taxon>
        <taxon>Magnoliopsida</taxon>
        <taxon>Liliopsida</taxon>
        <taxon>Poales</taxon>
        <taxon>Poaceae</taxon>
        <taxon>PACMAD clade</taxon>
        <taxon>Panicoideae</taxon>
        <taxon>Panicodae</taxon>
        <taxon>Paniceae</taxon>
        <taxon>Panicinae</taxon>
        <taxon>Panicum</taxon>
        <taxon>Panicum sect. Panicum</taxon>
    </lineage>
</organism>
<gene>
    <name evidence="1" type="ORF">C2845_PM11G15800</name>
</gene>
<comment type="caution">
    <text evidence="1">The sequence shown here is derived from an EMBL/GenBank/DDBJ whole genome shotgun (WGS) entry which is preliminary data.</text>
</comment>
<sequence>MLPASTTTPISATADKTSLAAVDEALRRLEVAAEMNLSDHAPRPASPLTNMDAQAALLATTRTIFRALSLSRAHPLH</sequence>
<dbReference type="AlphaFoldDB" id="A0A3L6RUS0"/>
<protein>
    <submittedName>
        <fullName evidence="1">Uncharacterized protein</fullName>
    </submittedName>
</protein>
<dbReference type="Proteomes" id="UP000275267">
    <property type="component" value="Unassembled WGS sequence"/>
</dbReference>
<accession>A0A3L6RUS0</accession>